<organism evidence="1">
    <name type="scientific">marine sediment metagenome</name>
    <dbReference type="NCBI Taxonomy" id="412755"/>
    <lineage>
        <taxon>unclassified sequences</taxon>
        <taxon>metagenomes</taxon>
        <taxon>ecological metagenomes</taxon>
    </lineage>
</organism>
<proteinExistence type="predicted"/>
<evidence type="ECO:0000313" key="1">
    <source>
        <dbReference type="EMBL" id="GAF91117.1"/>
    </source>
</evidence>
<comment type="caution">
    <text evidence="1">The sequence shown here is derived from an EMBL/GenBank/DDBJ whole genome shotgun (WGS) entry which is preliminary data.</text>
</comment>
<dbReference type="AlphaFoldDB" id="X0TSG4"/>
<name>X0TSG4_9ZZZZ</name>
<reference evidence="1" key="1">
    <citation type="journal article" date="2014" name="Front. Microbiol.">
        <title>High frequency of phylogenetically diverse reductive dehalogenase-homologous genes in deep subseafloor sedimentary metagenomes.</title>
        <authorList>
            <person name="Kawai M."/>
            <person name="Futagami T."/>
            <person name="Toyoda A."/>
            <person name="Takaki Y."/>
            <person name="Nishi S."/>
            <person name="Hori S."/>
            <person name="Arai W."/>
            <person name="Tsubouchi T."/>
            <person name="Morono Y."/>
            <person name="Uchiyama I."/>
            <person name="Ito T."/>
            <person name="Fujiyama A."/>
            <person name="Inagaki F."/>
            <person name="Takami H."/>
        </authorList>
    </citation>
    <scope>NUCLEOTIDE SEQUENCE</scope>
    <source>
        <strain evidence="1">Expedition CK06-06</strain>
    </source>
</reference>
<feature type="non-terminal residue" evidence="1">
    <location>
        <position position="1"/>
    </location>
</feature>
<gene>
    <name evidence="1" type="ORF">S01H1_19005</name>
</gene>
<protein>
    <submittedName>
        <fullName evidence="1">Uncharacterized protein</fullName>
    </submittedName>
</protein>
<accession>X0TSG4</accession>
<sequence>NAVADLRKIATLIATIKEFWLDPKRKAKAAHTAVVAQEKALLERAEYAKRIAGGKVGAYEAQIKREREAKEARLRAAALKAEEDRRLAEAAVAEAQGEKDLADAIVAAPIQAPATAILPARPKMAGAVSVRHWKCEIVNPDEVPPPYTMPDLVKIGIYGRTNKEAASMAGVRFYYEDSLSVQKEG</sequence>
<dbReference type="EMBL" id="BARS01010220">
    <property type="protein sequence ID" value="GAF91117.1"/>
    <property type="molecule type" value="Genomic_DNA"/>
</dbReference>